<evidence type="ECO:0000259" key="8">
    <source>
        <dbReference type="PROSITE" id="PS50075"/>
    </source>
</evidence>
<dbReference type="InterPro" id="IPR036736">
    <property type="entry name" value="ACP-like_sf"/>
</dbReference>
<evidence type="ECO:0000256" key="2">
    <source>
        <dbReference type="ARBA" id="ARBA00006432"/>
    </source>
</evidence>
<dbReference type="InterPro" id="IPR020845">
    <property type="entry name" value="AMP-binding_CS"/>
</dbReference>
<dbReference type="Gene3D" id="3.30.559.10">
    <property type="entry name" value="Chloramphenicol acetyltransferase-like domain"/>
    <property type="match status" value="3"/>
</dbReference>
<dbReference type="Pfam" id="PF00550">
    <property type="entry name" value="PP-binding"/>
    <property type="match status" value="2"/>
</dbReference>
<feature type="domain" description="Carrier" evidence="8">
    <location>
        <begin position="965"/>
        <end position="1040"/>
    </location>
</feature>
<dbReference type="PROSITE" id="PS50075">
    <property type="entry name" value="CARRIER"/>
    <property type="match status" value="2"/>
</dbReference>
<feature type="domain" description="Carrier" evidence="8">
    <location>
        <begin position="1997"/>
        <end position="2071"/>
    </location>
</feature>
<dbReference type="Pfam" id="PF00668">
    <property type="entry name" value="Condensation"/>
    <property type="match status" value="3"/>
</dbReference>
<keyword evidence="10" id="KW-1185">Reference proteome</keyword>
<dbReference type="Gene3D" id="2.30.38.10">
    <property type="entry name" value="Luciferase, Domain 3"/>
    <property type="match status" value="2"/>
</dbReference>
<dbReference type="InterPro" id="IPR023213">
    <property type="entry name" value="CAT-like_dom_sf"/>
</dbReference>
<proteinExistence type="inferred from homology"/>
<dbReference type="Pfam" id="PF00501">
    <property type="entry name" value="AMP-binding"/>
    <property type="match status" value="2"/>
</dbReference>
<gene>
    <name evidence="9" type="ORF">JOE21_000067</name>
</gene>
<accession>A0ABU1IIS8</accession>
<reference evidence="9 10" key="1">
    <citation type="submission" date="2023-07" db="EMBL/GenBank/DDBJ databases">
        <title>Genomic Encyclopedia of Type Strains, Phase IV (KMG-IV): sequencing the most valuable type-strain genomes for metagenomic binning, comparative biology and taxonomic classification.</title>
        <authorList>
            <person name="Goeker M."/>
        </authorList>
    </citation>
    <scope>NUCLEOTIDE SEQUENCE [LARGE SCALE GENOMIC DNA]</scope>
    <source>
        <strain evidence="9 10">DSM 45903</strain>
    </source>
</reference>
<comment type="cofactor">
    <cofactor evidence="1">
        <name>pantetheine 4'-phosphate</name>
        <dbReference type="ChEBI" id="CHEBI:47942"/>
    </cofactor>
</comment>
<keyword evidence="3" id="KW-0596">Phosphopantetheine</keyword>
<evidence type="ECO:0000256" key="4">
    <source>
        <dbReference type="ARBA" id="ARBA00022553"/>
    </source>
</evidence>
<dbReference type="PROSITE" id="PS00012">
    <property type="entry name" value="PHOSPHOPANTETHEINE"/>
    <property type="match status" value="2"/>
</dbReference>
<sequence length="2553" mass="291505">MAKVEKVYPLSPLQEGMLYHSLLQENTEMYFQQAAFSIRGDLNLQVFEQSVQQLLQRHDILRTNFVYQKLKKPQQVVLNQRKAAVHYEDFSDHSDHEFQDALQSFLLKDRKTGFNLRKGGLMRFAVFKRGVQDFRMVWSYHHMLLDGWSIGILMDEWFQIYSSLQGQQPPLLARAKPYHEFIQWLNAQDKEKSLHHWKNYLRGYQYRPWLPMKSKPTDREDRYQTIRFSLGKEVTARLIDFSKKHQVTVNTLVQAVWGVLLQRYTNQEDVVFGTVISGRSASIQGIEKMVGLFINTVPVRMTKRDGSFIEWARELQQQLLVSEEHGYCPLYEIQEQQVQKKLFDHIVVFENHPLNQEEESLLSDQRQMVIRDVTSFEQTNYPLTISVNPGKSLDIRLKYHESLNDCGWIGRIGDHFKKAVQTVLTESQISIHQIDILTESEKQQLLKKSNDTDAAYPKEKTIHRWFEEQALKTPNRTAVVFKEERLTYRELNEQANRLAHVLRRSGTRPDERVGLMMERSIDGIVGILAILKAGGAYVPLDPQYPVERLQMMAADSGAKRILSQSGILAKLDKAPFGSVEWLDVQALKETGGDVDNLPPVSRSTDLAYVMYTSGTTGRPKGVMMEHRSLVNLLHDQLSRHEIPFDENVLQFSSISFDVSFQEIFSALLSGGTLLIAENQMKQHIDRLLAYIEDHRISIVFWPVSYVKAVFQLTNRLPRSIQHVITAGEQLVVPPALQRCIRQGEVHVHNHYGPTETHVVTTYRLSSGQDRVEPPPIGKPIANTNIYILHRSGQLQPQGAEGEVHISGDSVSRGYLGNPERTAEAFVPNPFVPGERMYRTGDLARYLPDGNIQFLGRMDHQANIRGYRVEPGEIEAVLLEHPQVNDGVVCDWKDDRGETHLCAYVVWNESGSRDELEAHLRRKLPDYMIPSFILAIDAIPITPNGKVDRPALPAPERSERQAEYVPPATEMEKQLTGIWKQVLGIEPIGVTDHFFQIGGHSLKVIQLLSIIHQKLQVELPVHAIFEHPTIRQLAICLEENKRTSFQPIQPAPVQTCYPVSSAQKRMFVLQKMEPDAIHYNLPGAVVMEGALDIKRLEQAIQQLMKRHESLRTSFEWVEGEPVQKIHSEVSFSLSIRSSTEREVKNRIKQFVRPFSLDQAPLFRVEMIQLEAHKHLLLIDLHHIITDGVSTDVMLSDLSKLYGGETLPDLRIQYKDFAVWQQEWIRSDDFHRQETYWLKSFGNEIPVLELPTDSFRPEVQNFVGSRLDFVLNETLTKSLKKLAEKTGTTLYMLLLAAYFLLLHKYSKQSEVIVGTPVAGRSHADVQSVMGMFVNTLAIRSRPEGDKRVIDFVQEVKREALAAYDHADYPFEMLVEKLSLARDTSRNPLFQAMFTMQDFGSGLLRFDGVQVNPYELDYAVSKFDLSMVTREENGQIWGHLEYATSLFNRETIRRLKQHFEQIVKEIAACPEKTVQEVDMLTDQEKVQLLVEWNPPAIPDSVEKTIHEHFEEQAAKTPTHVAVVCQEEKWTYQQLNERANRLAHALRRRGVKPDDRVGLLMARSGNAVAGILGILKAGGAYVPMDPSYPVERLRYMWEDSGAEMILSQASVVETIPDGEDWIKEWLDVEEIAAAEKDSSNPTVVNRPSDLAYVIYTSGTTGQPKGVMVEHRSVIHLIDHFQNEWSIQEQDRVGQFASLSFDAAVWEMGVSLLSGACLHIIPQDVIADPLHFERYVNRHRLSMLLLPPTYLSHLDRRQMKTLRKIMVGGSASSPSLVEKWKDIYINAYGPTEATVCATVWEPADEESVTVAPVGKPISHSPIYIVDEHLQIQPIGIPGELCIGGAGLARGYLGKPEQTAEAFIPNPFRPGERIYRTGDLARYLPDGNIEFLGRTDHQVKVRGHRIELGEIESVLIRHPKVTDATVQNWREGRDEADLCAYVAVDEPLSGGEVKSYLGRKLPDYMIPSFVMTVDAIPLTPNGKVDKHRLPKPDGWELQAEYAAPVTEMEEKLVRIWKRVLGVQKIGVTHHFFELGGDSIKAIQVAAELQKEDCLLRVNDLFRAPTIQQVIPYIRHKKPDANQGLVKGTVPLTPIQEEFFAHAGPHVNHFNQSVLLYCDAHLQTDVVHQVLTKLIEHHDALRMIYRKEQDRWVQINRGLEESSFQLHTFDLRYQKDAQSQIEKLADQMQRSLDITKGLLINVGLFQTDEGDYILFVIHHLVVDGVSWRILLEDFESGYQQAVKQQPIRFPKKTDAFLTWAHGLQEAANSSKIKKEIPYWERLCQTELTPLPKDREVKERLMGDSGQVEVTLSEEQTTQLLTQIHHAYNTEINDILLAAVGLTVKDWSRTDHVGIVLEGHGREEMIESISLHRTVGWFTSCYPVVLGFDDEDGEEAIDDRLSRSIKNVKETLRRIPHRGIGYGMLKYLSRPEMRPAHLAAFHPEIAFNYLGQFGQSGEAHRTFQISTLKTGRLANPHRRRTHAIDLNGLVFDGKFTLQIGYSCKEYDQETMMGLAQHLKQNLDRLIKHCLEKSETEATPSDVGDKDLSLEDLEYMRSVLES</sequence>
<dbReference type="Gene3D" id="3.30.559.30">
    <property type="entry name" value="Nonribosomal peptide synthetase, condensation domain"/>
    <property type="match status" value="3"/>
</dbReference>
<evidence type="ECO:0000313" key="10">
    <source>
        <dbReference type="Proteomes" id="UP001185012"/>
    </source>
</evidence>
<dbReference type="InterPro" id="IPR020806">
    <property type="entry name" value="PKS_PP-bd"/>
</dbReference>
<dbReference type="InterPro" id="IPR000873">
    <property type="entry name" value="AMP-dep_synth/lig_dom"/>
</dbReference>
<dbReference type="InterPro" id="IPR001242">
    <property type="entry name" value="Condensation_dom"/>
</dbReference>
<dbReference type="InterPro" id="IPR006162">
    <property type="entry name" value="Ppantetheine_attach_site"/>
</dbReference>
<dbReference type="InterPro" id="IPR045851">
    <property type="entry name" value="AMP-bd_C_sf"/>
</dbReference>
<evidence type="ECO:0000256" key="6">
    <source>
        <dbReference type="ARBA" id="ARBA00023194"/>
    </source>
</evidence>
<dbReference type="PROSITE" id="PS00455">
    <property type="entry name" value="AMP_BINDING"/>
    <property type="match status" value="2"/>
</dbReference>
<dbReference type="CDD" id="cd19534">
    <property type="entry name" value="E_NRPS"/>
    <property type="match status" value="1"/>
</dbReference>
<protein>
    <submittedName>
        <fullName evidence="9">Amino acid adenylation domain-containing protein/non-ribosomal peptide synthase protein (TIGR01720 family)</fullName>
    </submittedName>
</protein>
<dbReference type="InterPro" id="IPR025110">
    <property type="entry name" value="AMP-bd_C"/>
</dbReference>
<dbReference type="CDD" id="cd19531">
    <property type="entry name" value="LCL_NRPS-like"/>
    <property type="match status" value="1"/>
</dbReference>
<keyword evidence="7" id="KW-0175">Coiled coil</keyword>
<dbReference type="CDD" id="cd19543">
    <property type="entry name" value="DCL_NRPS"/>
    <property type="match status" value="1"/>
</dbReference>
<dbReference type="Gene3D" id="1.10.1200.10">
    <property type="entry name" value="ACP-like"/>
    <property type="match status" value="2"/>
</dbReference>
<dbReference type="SMART" id="SM00823">
    <property type="entry name" value="PKS_PP"/>
    <property type="match status" value="2"/>
</dbReference>
<dbReference type="InterPro" id="IPR010071">
    <property type="entry name" value="AA_adenyl_dom"/>
</dbReference>
<dbReference type="Proteomes" id="UP001185012">
    <property type="component" value="Unassembled WGS sequence"/>
</dbReference>
<evidence type="ECO:0000256" key="5">
    <source>
        <dbReference type="ARBA" id="ARBA00022737"/>
    </source>
</evidence>
<dbReference type="EMBL" id="JAVDQG010000001">
    <property type="protein sequence ID" value="MDR6224079.1"/>
    <property type="molecule type" value="Genomic_DNA"/>
</dbReference>
<dbReference type="RefSeq" id="WP_309860851.1">
    <property type="nucleotide sequence ID" value="NZ_JAVDQG010000001.1"/>
</dbReference>
<comment type="similarity">
    <text evidence="2">Belongs to the ATP-dependent AMP-binding enzyme family.</text>
</comment>
<evidence type="ECO:0000313" key="9">
    <source>
        <dbReference type="EMBL" id="MDR6224079.1"/>
    </source>
</evidence>
<dbReference type="PANTHER" id="PTHR45527:SF1">
    <property type="entry name" value="FATTY ACID SYNTHASE"/>
    <property type="match status" value="1"/>
</dbReference>
<dbReference type="PANTHER" id="PTHR45527">
    <property type="entry name" value="NONRIBOSOMAL PEPTIDE SYNTHETASE"/>
    <property type="match status" value="1"/>
</dbReference>
<feature type="coiled-coil region" evidence="7">
    <location>
        <begin position="1085"/>
        <end position="1112"/>
    </location>
</feature>
<organism evidence="9 10">
    <name type="scientific">Desmospora profundinema</name>
    <dbReference type="NCBI Taxonomy" id="1571184"/>
    <lineage>
        <taxon>Bacteria</taxon>
        <taxon>Bacillati</taxon>
        <taxon>Bacillota</taxon>
        <taxon>Bacilli</taxon>
        <taxon>Bacillales</taxon>
        <taxon>Thermoactinomycetaceae</taxon>
        <taxon>Desmospora</taxon>
    </lineage>
</organism>
<keyword evidence="5" id="KW-0677">Repeat</keyword>
<dbReference type="InterPro" id="IPR010060">
    <property type="entry name" value="NRPS_synth"/>
</dbReference>
<dbReference type="SUPFAM" id="SSF52777">
    <property type="entry name" value="CoA-dependent acyltransferases"/>
    <property type="match status" value="6"/>
</dbReference>
<keyword evidence="4" id="KW-0597">Phosphoprotein</keyword>
<dbReference type="NCBIfam" id="TIGR01733">
    <property type="entry name" value="AA-adenyl-dom"/>
    <property type="match status" value="2"/>
</dbReference>
<dbReference type="CDD" id="cd05930">
    <property type="entry name" value="A_NRPS"/>
    <property type="match status" value="2"/>
</dbReference>
<comment type="caution">
    <text evidence="9">The sequence shown here is derived from an EMBL/GenBank/DDBJ whole genome shotgun (WGS) entry which is preliminary data.</text>
</comment>
<dbReference type="SUPFAM" id="SSF56801">
    <property type="entry name" value="Acetyl-CoA synthetase-like"/>
    <property type="match status" value="2"/>
</dbReference>
<name>A0ABU1IIS8_9BACL</name>
<dbReference type="Gene3D" id="3.40.50.980">
    <property type="match status" value="4"/>
</dbReference>
<dbReference type="NCBIfam" id="NF003417">
    <property type="entry name" value="PRK04813.1"/>
    <property type="match status" value="2"/>
</dbReference>
<dbReference type="NCBIfam" id="TIGR01720">
    <property type="entry name" value="NRPS-para261"/>
    <property type="match status" value="1"/>
</dbReference>
<evidence type="ECO:0000256" key="7">
    <source>
        <dbReference type="SAM" id="Coils"/>
    </source>
</evidence>
<evidence type="ECO:0000256" key="1">
    <source>
        <dbReference type="ARBA" id="ARBA00001957"/>
    </source>
</evidence>
<dbReference type="Pfam" id="PF13193">
    <property type="entry name" value="AMP-binding_C"/>
    <property type="match status" value="2"/>
</dbReference>
<dbReference type="InterPro" id="IPR009081">
    <property type="entry name" value="PP-bd_ACP"/>
</dbReference>
<dbReference type="SUPFAM" id="SSF47336">
    <property type="entry name" value="ACP-like"/>
    <property type="match status" value="2"/>
</dbReference>
<dbReference type="Gene3D" id="3.30.300.30">
    <property type="match status" value="2"/>
</dbReference>
<evidence type="ECO:0000256" key="3">
    <source>
        <dbReference type="ARBA" id="ARBA00022450"/>
    </source>
</evidence>
<keyword evidence="6" id="KW-0045">Antibiotic biosynthesis</keyword>